<reference evidence="2" key="1">
    <citation type="submission" date="2015-07" db="EMBL/GenBank/DDBJ databases">
        <title>Whole genome sequence of an Ensifer adhaerens strain isolated from a cave pool in the Wind Cave National Park.</title>
        <authorList>
            <person name="Eng W.W.H."/>
            <person name="Gan H.M."/>
            <person name="Barton H.A."/>
            <person name="Savka M.A."/>
        </authorList>
    </citation>
    <scope>NUCLEOTIDE SEQUENCE [LARGE SCALE GENOMIC DNA]</scope>
    <source>
        <strain evidence="2">SD006</strain>
    </source>
</reference>
<evidence type="ECO:0000313" key="1">
    <source>
        <dbReference type="EMBL" id="KOF20795.1"/>
    </source>
</evidence>
<dbReference type="PATRIC" id="fig|106592.7.peg.2624"/>
<comment type="caution">
    <text evidence="1">The sequence shown here is derived from an EMBL/GenBank/DDBJ whole genome shotgun (WGS) entry which is preliminary data.</text>
</comment>
<evidence type="ECO:0000313" key="2">
    <source>
        <dbReference type="Proteomes" id="UP000037425"/>
    </source>
</evidence>
<dbReference type="AlphaFoldDB" id="A0A0L8C1Q3"/>
<sequence length="79" mass="9177">MRGIPDEMLAALSTAEVGMLWRVFETVCIEYDIPRDGEQIQHLARFLMHEFRRPLDEQALLVAAETFYRHHDGEFAKSA</sequence>
<accession>A0A0L8C1Q3</accession>
<gene>
    <name evidence="1" type="ORF">AC244_04990</name>
</gene>
<name>A0A0L8C1Q3_ENSAD</name>
<organism evidence="1 2">
    <name type="scientific">Ensifer adhaerens</name>
    <name type="common">Sinorhizobium morelense</name>
    <dbReference type="NCBI Taxonomy" id="106592"/>
    <lineage>
        <taxon>Bacteria</taxon>
        <taxon>Pseudomonadati</taxon>
        <taxon>Pseudomonadota</taxon>
        <taxon>Alphaproteobacteria</taxon>
        <taxon>Hyphomicrobiales</taxon>
        <taxon>Rhizobiaceae</taxon>
        <taxon>Sinorhizobium/Ensifer group</taxon>
        <taxon>Ensifer</taxon>
    </lineage>
</organism>
<dbReference type="Proteomes" id="UP000037425">
    <property type="component" value="Unassembled WGS sequence"/>
</dbReference>
<protein>
    <submittedName>
        <fullName evidence="1">Uncharacterized protein</fullName>
    </submittedName>
</protein>
<dbReference type="EMBL" id="LGAP01000002">
    <property type="protein sequence ID" value="KOF20795.1"/>
    <property type="molecule type" value="Genomic_DNA"/>
</dbReference>
<dbReference type="RefSeq" id="WP_053247725.1">
    <property type="nucleotide sequence ID" value="NZ_LGAP01000002.1"/>
</dbReference>
<proteinExistence type="predicted"/>
<dbReference type="OrthoDB" id="8420895at2"/>